<keyword evidence="3" id="KW-1185">Reference proteome</keyword>
<evidence type="ECO:0000313" key="2">
    <source>
        <dbReference type="EMBL" id="KAK0657299.1"/>
    </source>
</evidence>
<gene>
    <name evidence="2" type="ORF">B0T16DRAFT_452780</name>
</gene>
<comment type="caution">
    <text evidence="2">The sequence shown here is derived from an EMBL/GenBank/DDBJ whole genome shotgun (WGS) entry which is preliminary data.</text>
</comment>
<evidence type="ECO:0000256" key="1">
    <source>
        <dbReference type="SAM" id="MobiDB-lite"/>
    </source>
</evidence>
<organism evidence="2 3">
    <name type="scientific">Cercophora newfieldiana</name>
    <dbReference type="NCBI Taxonomy" id="92897"/>
    <lineage>
        <taxon>Eukaryota</taxon>
        <taxon>Fungi</taxon>
        <taxon>Dikarya</taxon>
        <taxon>Ascomycota</taxon>
        <taxon>Pezizomycotina</taxon>
        <taxon>Sordariomycetes</taxon>
        <taxon>Sordariomycetidae</taxon>
        <taxon>Sordariales</taxon>
        <taxon>Lasiosphaeriaceae</taxon>
        <taxon>Cercophora</taxon>
    </lineage>
</organism>
<sequence>MEPCNFDEDLSELEDEEDEDAEDDGDGDEVEDDDEDDDDDDADELESESERSYAGTDADYYYELKEKREDRKRAVLKGRQEKEGLREVEQAKQDEVHAVFESFSQLQAGSKGLKDDIQDG</sequence>
<evidence type="ECO:0000313" key="3">
    <source>
        <dbReference type="Proteomes" id="UP001174936"/>
    </source>
</evidence>
<accession>A0AA39YRH2</accession>
<feature type="region of interest" description="Disordered" evidence="1">
    <location>
        <begin position="1"/>
        <end position="59"/>
    </location>
</feature>
<name>A0AA39YRH2_9PEZI</name>
<feature type="compositionally biased region" description="Acidic residues" evidence="1">
    <location>
        <begin position="1"/>
        <end position="47"/>
    </location>
</feature>
<proteinExistence type="predicted"/>
<dbReference type="EMBL" id="JAULSV010000001">
    <property type="protein sequence ID" value="KAK0657299.1"/>
    <property type="molecule type" value="Genomic_DNA"/>
</dbReference>
<dbReference type="Proteomes" id="UP001174936">
    <property type="component" value="Unassembled WGS sequence"/>
</dbReference>
<protein>
    <submittedName>
        <fullName evidence="2">Uncharacterized protein</fullName>
    </submittedName>
</protein>
<reference evidence="2" key="1">
    <citation type="submission" date="2023-06" db="EMBL/GenBank/DDBJ databases">
        <title>Genome-scale phylogeny and comparative genomics of the fungal order Sordariales.</title>
        <authorList>
            <consortium name="Lawrence Berkeley National Laboratory"/>
            <person name="Hensen N."/>
            <person name="Bonometti L."/>
            <person name="Westerberg I."/>
            <person name="Brannstrom I.O."/>
            <person name="Guillou S."/>
            <person name="Cros-Aarteil S."/>
            <person name="Calhoun S."/>
            <person name="Haridas S."/>
            <person name="Kuo A."/>
            <person name="Mondo S."/>
            <person name="Pangilinan J."/>
            <person name="Riley R."/>
            <person name="Labutti K."/>
            <person name="Andreopoulos B."/>
            <person name="Lipzen A."/>
            <person name="Chen C."/>
            <person name="Yanf M."/>
            <person name="Daum C."/>
            <person name="Ng V."/>
            <person name="Clum A."/>
            <person name="Steindorff A."/>
            <person name="Ohm R."/>
            <person name="Martin F."/>
            <person name="Silar P."/>
            <person name="Natvig D."/>
            <person name="Lalanne C."/>
            <person name="Gautier V."/>
            <person name="Ament-Velasquez S.L."/>
            <person name="Kruys A."/>
            <person name="Hutchinson M.I."/>
            <person name="Powell A.J."/>
            <person name="Barry K."/>
            <person name="Miller A.N."/>
            <person name="Grigoriev I.V."/>
            <person name="Debuchy R."/>
            <person name="Gladieux P."/>
            <person name="Thoren M.H."/>
            <person name="Johannesson H."/>
        </authorList>
    </citation>
    <scope>NUCLEOTIDE SEQUENCE</scope>
    <source>
        <strain evidence="2">SMH2532-1</strain>
    </source>
</reference>
<dbReference type="AlphaFoldDB" id="A0AA39YRH2"/>